<dbReference type="Proteomes" id="UP001626550">
    <property type="component" value="Unassembled WGS sequence"/>
</dbReference>
<comment type="similarity">
    <text evidence="4">In the N-terminal section; belongs to the enoyl-CoA hydratase/isomerase family.</text>
</comment>
<keyword evidence="12" id="KW-0511">Multifunctional enzyme</keyword>
<dbReference type="PANTHER" id="PTHR43612:SF3">
    <property type="entry name" value="TRIFUNCTIONAL ENZYME SUBUNIT ALPHA, MITOCHONDRIAL"/>
    <property type="match status" value="1"/>
</dbReference>
<dbReference type="Pfam" id="PF00378">
    <property type="entry name" value="ECH_1"/>
    <property type="match status" value="1"/>
</dbReference>
<dbReference type="InterPro" id="IPR036291">
    <property type="entry name" value="NAD(P)-bd_dom_sf"/>
</dbReference>
<dbReference type="InterPro" id="IPR006180">
    <property type="entry name" value="3-OHacyl-CoA_DH_CS"/>
</dbReference>
<dbReference type="Gene3D" id="3.40.50.720">
    <property type="entry name" value="NAD(P)-binding Rossmann-like Domain"/>
    <property type="match status" value="1"/>
</dbReference>
<evidence type="ECO:0000256" key="3">
    <source>
        <dbReference type="ARBA" id="ARBA00007005"/>
    </source>
</evidence>
<proteinExistence type="inferred from homology"/>
<comment type="similarity">
    <text evidence="3">In the central section; belongs to the 3-hydroxyacyl-CoA dehydrogenase family.</text>
</comment>
<dbReference type="PANTHER" id="PTHR43612">
    <property type="entry name" value="TRIFUNCTIONAL ENZYME SUBUNIT ALPHA"/>
    <property type="match status" value="1"/>
</dbReference>
<dbReference type="InterPro" id="IPR008927">
    <property type="entry name" value="6-PGluconate_DH-like_C_sf"/>
</dbReference>
<keyword evidence="18" id="KW-1185">Reference proteome</keyword>
<sequence length="773" mass="84573">MNYTVKNGVAVLRLDNPNSPVNTLGTEFSAELLDYFGKISNDAAARACVIISAKPSCFIAGADIKMLEACRTAEEVAKLSHDAKVQFDRLESSPKPVVAAIMGSCLGGGLELALACHYRIAVNDSKTVLGFPEVKLGILPGAGGTQRILKKCIALDQSIQMMLTGANKRADRAKKLGIVDQVISPLGPGLHDPNINTHNYLEQVAIQTALDLADKKLKPSQPNKNLTQKFIAWISSFDLGRDLFFNYLHKQVMKQSKGLFPAPIKILDIVKQSLAKGTEVGSELETKYFSELAMTNEAKALFGIFHGYTECKKKRANAPTKPVKKVGILGAGLMGAGVAQVSLQAGMETVLKDVSAQGLARGEHQITENFAKMVKRKRRSGLECEKMLAQLDLTTQMERLKDCDMVIEAVFEEISLKHKVVKETEAVLPPHAIFASNTSSLPISDIAKASQRPEKFIGMHYFSPVDKMELLEIITTDKTSKDTLASACDVGLRQGKVLIVVKDGPGFYTTRLLGPMLTEAIRLFQEGVKPTEMDAAFKSFGWPVGLATLADEVGLDVACHVAQDLTTNLGSRITSGNLDGLKEIVDMNALGRKTGKGIFIYEKGSKSRPENPDVLALFDKYRIEPKIPNTRENIQWRLFTRFVNEAVMCLEDGILVNGPVEGDIGAIFGLGFPPHLGGSCKAQRVSQIRRDSPSILVEGERRGETAGFSSSPTDTRILGLACRPFRFLDLHGADKFVERMQQLRSTYGEHFAPCQMLLEHAKDSSKKFHQPRV</sequence>
<accession>A0ABD2Q9R4</accession>
<name>A0ABD2Q9R4_9PLAT</name>
<dbReference type="SUPFAM" id="SSF48179">
    <property type="entry name" value="6-phosphogluconate dehydrogenase C-terminal domain-like"/>
    <property type="match status" value="2"/>
</dbReference>
<dbReference type="Gene3D" id="3.90.226.10">
    <property type="entry name" value="2-enoyl-CoA Hydratase, Chain A, domain 1"/>
    <property type="match status" value="1"/>
</dbReference>
<dbReference type="FunFam" id="3.90.226.10:FF:000011">
    <property type="entry name" value="Fatty acid oxidation complex subunit alpha"/>
    <property type="match status" value="1"/>
</dbReference>
<dbReference type="InterPro" id="IPR006176">
    <property type="entry name" value="3-OHacyl-CoA_DH_NAD-bd"/>
</dbReference>
<comment type="pathway">
    <text evidence="2">Lipid metabolism; fatty acid beta-oxidation.</text>
</comment>
<protein>
    <recommendedName>
        <fullName evidence="6">enoyl-CoA hydratase</fullName>
        <ecNumber evidence="6">4.2.1.17</ecNumber>
    </recommendedName>
</protein>
<dbReference type="GO" id="GO:0003857">
    <property type="term" value="F:(3S)-3-hydroxyacyl-CoA dehydrogenase (NAD+) activity"/>
    <property type="evidence" value="ECO:0007669"/>
    <property type="project" value="UniProtKB-ARBA"/>
</dbReference>
<evidence type="ECO:0000256" key="6">
    <source>
        <dbReference type="ARBA" id="ARBA00012076"/>
    </source>
</evidence>
<evidence type="ECO:0000256" key="9">
    <source>
        <dbReference type="ARBA" id="ARBA00023027"/>
    </source>
</evidence>
<dbReference type="Pfam" id="PF00725">
    <property type="entry name" value="3HCDH"/>
    <property type="match status" value="1"/>
</dbReference>
<dbReference type="PROSITE" id="PS00067">
    <property type="entry name" value="3HCDH"/>
    <property type="match status" value="1"/>
</dbReference>
<dbReference type="SUPFAM" id="SSF51735">
    <property type="entry name" value="NAD(P)-binding Rossmann-fold domains"/>
    <property type="match status" value="1"/>
</dbReference>
<comment type="catalytic activity">
    <reaction evidence="1">
        <text>(3S)-hydroxyhexadecanoyl-CoA = (2E)-hexadecenoyl-CoA + H2O</text>
        <dbReference type="Rhea" id="RHEA:31163"/>
        <dbReference type="ChEBI" id="CHEBI:15377"/>
        <dbReference type="ChEBI" id="CHEBI:61526"/>
        <dbReference type="ChEBI" id="CHEBI:62613"/>
    </reaction>
    <physiologicalReaction direction="right-to-left" evidence="1">
        <dbReference type="Rhea" id="RHEA:31165"/>
    </physiologicalReaction>
</comment>
<dbReference type="InterPro" id="IPR001753">
    <property type="entry name" value="Enoyl-CoA_hydra/iso"/>
</dbReference>
<dbReference type="EC" id="4.2.1.17" evidence="6"/>
<dbReference type="GO" id="GO:0006635">
    <property type="term" value="P:fatty acid beta-oxidation"/>
    <property type="evidence" value="ECO:0007669"/>
    <property type="project" value="UniProtKB-ARBA"/>
</dbReference>
<dbReference type="Pfam" id="PF02737">
    <property type="entry name" value="3HCDH_N"/>
    <property type="match status" value="1"/>
</dbReference>
<dbReference type="InterPro" id="IPR013328">
    <property type="entry name" value="6PGD_dom2"/>
</dbReference>
<evidence type="ECO:0000256" key="14">
    <source>
        <dbReference type="ARBA" id="ARBA00048361"/>
    </source>
</evidence>
<comment type="caution">
    <text evidence="17">The sequence shown here is derived from an EMBL/GenBank/DDBJ whole genome shotgun (WGS) entry which is preliminary data.</text>
</comment>
<dbReference type="Gene3D" id="1.10.1040.10">
    <property type="entry name" value="N-(1-d-carboxylethyl)-l-norvaline Dehydrogenase, domain 2"/>
    <property type="match status" value="1"/>
</dbReference>
<dbReference type="InterPro" id="IPR006108">
    <property type="entry name" value="3HC_DH_C"/>
</dbReference>
<dbReference type="GO" id="GO:0004300">
    <property type="term" value="F:enoyl-CoA hydratase activity"/>
    <property type="evidence" value="ECO:0007669"/>
    <property type="project" value="UniProtKB-EC"/>
</dbReference>
<keyword evidence="10" id="KW-0443">Lipid metabolism</keyword>
<evidence type="ECO:0000256" key="2">
    <source>
        <dbReference type="ARBA" id="ARBA00005005"/>
    </source>
</evidence>
<evidence type="ECO:0000256" key="11">
    <source>
        <dbReference type="ARBA" id="ARBA00023239"/>
    </source>
</evidence>
<evidence type="ECO:0000256" key="13">
    <source>
        <dbReference type="ARBA" id="ARBA00047613"/>
    </source>
</evidence>
<dbReference type="InterPro" id="IPR029045">
    <property type="entry name" value="ClpP/crotonase-like_dom_sf"/>
</dbReference>
<dbReference type="SUPFAM" id="SSF52096">
    <property type="entry name" value="ClpP/crotonase"/>
    <property type="match status" value="1"/>
</dbReference>
<comment type="catalytic activity">
    <reaction evidence="13">
        <text>(3S)-hydroxyhexadecanoyl-CoA + NAD(+) = 3-oxohexadecanoyl-CoA + NADH + H(+)</text>
        <dbReference type="Rhea" id="RHEA:31159"/>
        <dbReference type="ChEBI" id="CHEBI:15378"/>
        <dbReference type="ChEBI" id="CHEBI:57349"/>
        <dbReference type="ChEBI" id="CHEBI:57540"/>
        <dbReference type="ChEBI" id="CHEBI:57945"/>
        <dbReference type="ChEBI" id="CHEBI:62613"/>
    </reaction>
    <physiologicalReaction direction="left-to-right" evidence="13">
        <dbReference type="Rhea" id="RHEA:31160"/>
    </physiologicalReaction>
</comment>
<evidence type="ECO:0000256" key="10">
    <source>
        <dbReference type="ARBA" id="ARBA00023098"/>
    </source>
</evidence>
<evidence type="ECO:0000256" key="1">
    <source>
        <dbReference type="ARBA" id="ARBA00000469"/>
    </source>
</evidence>
<evidence type="ECO:0000259" key="16">
    <source>
        <dbReference type="Pfam" id="PF02737"/>
    </source>
</evidence>
<organism evidence="17 18">
    <name type="scientific">Cichlidogyrus casuarinus</name>
    <dbReference type="NCBI Taxonomy" id="1844966"/>
    <lineage>
        <taxon>Eukaryota</taxon>
        <taxon>Metazoa</taxon>
        <taxon>Spiralia</taxon>
        <taxon>Lophotrochozoa</taxon>
        <taxon>Platyhelminthes</taxon>
        <taxon>Monogenea</taxon>
        <taxon>Monopisthocotylea</taxon>
        <taxon>Dactylogyridea</taxon>
        <taxon>Ancyrocephalidae</taxon>
        <taxon>Cichlidogyrus</taxon>
    </lineage>
</organism>
<evidence type="ECO:0000313" key="17">
    <source>
        <dbReference type="EMBL" id="KAL3316280.1"/>
    </source>
</evidence>
<reference evidence="17 18" key="1">
    <citation type="submission" date="2024-11" db="EMBL/GenBank/DDBJ databases">
        <title>Adaptive evolution of stress response genes in parasites aligns with host niche diversity.</title>
        <authorList>
            <person name="Hahn C."/>
            <person name="Resl P."/>
        </authorList>
    </citation>
    <scope>NUCLEOTIDE SEQUENCE [LARGE SCALE GENOMIC DNA]</scope>
    <source>
        <strain evidence="17">EGGRZ-B1_66</strain>
        <tissue evidence="17">Body</tissue>
    </source>
</reference>
<feature type="domain" description="3-hydroxyacyl-CoA dehydrogenase NAD binding" evidence="16">
    <location>
        <begin position="325"/>
        <end position="503"/>
    </location>
</feature>
<dbReference type="Gene3D" id="1.10.1040.50">
    <property type="match status" value="1"/>
</dbReference>
<evidence type="ECO:0000313" key="18">
    <source>
        <dbReference type="Proteomes" id="UP001626550"/>
    </source>
</evidence>
<gene>
    <name evidence="17" type="ORF">Ciccas_005074</name>
</gene>
<comment type="catalytic activity">
    <reaction evidence="14">
        <text>(3S)-hydroxydecanoyl-CoA + NAD(+) = 3-oxodecanoyl-CoA + NADH + H(+)</text>
        <dbReference type="Rhea" id="RHEA:31187"/>
        <dbReference type="ChEBI" id="CHEBI:15378"/>
        <dbReference type="ChEBI" id="CHEBI:57540"/>
        <dbReference type="ChEBI" id="CHEBI:57945"/>
        <dbReference type="ChEBI" id="CHEBI:62548"/>
        <dbReference type="ChEBI" id="CHEBI:62616"/>
    </reaction>
    <physiologicalReaction direction="left-to-right" evidence="14">
        <dbReference type="Rhea" id="RHEA:31188"/>
    </physiologicalReaction>
</comment>
<dbReference type="AlphaFoldDB" id="A0ABD2Q9R4"/>
<keyword evidence="8" id="KW-0560">Oxidoreductase</keyword>
<evidence type="ECO:0000256" key="8">
    <source>
        <dbReference type="ARBA" id="ARBA00023002"/>
    </source>
</evidence>
<dbReference type="FunFam" id="3.40.50.720:FF:000009">
    <property type="entry name" value="Fatty oxidation complex, alpha subunit"/>
    <property type="match status" value="1"/>
</dbReference>
<dbReference type="EMBL" id="JBJKFK010000568">
    <property type="protein sequence ID" value="KAL3316280.1"/>
    <property type="molecule type" value="Genomic_DNA"/>
</dbReference>
<keyword evidence="11" id="KW-0456">Lyase</keyword>
<dbReference type="InterPro" id="IPR050136">
    <property type="entry name" value="FA_oxidation_alpha_subunit"/>
</dbReference>
<evidence type="ECO:0000256" key="5">
    <source>
        <dbReference type="ARBA" id="ARBA00009463"/>
    </source>
</evidence>
<evidence type="ECO:0000256" key="12">
    <source>
        <dbReference type="ARBA" id="ARBA00023268"/>
    </source>
</evidence>
<evidence type="ECO:0000259" key="15">
    <source>
        <dbReference type="Pfam" id="PF00725"/>
    </source>
</evidence>
<evidence type="ECO:0000256" key="4">
    <source>
        <dbReference type="ARBA" id="ARBA00008750"/>
    </source>
</evidence>
<keyword evidence="9" id="KW-0520">NAD</keyword>
<evidence type="ECO:0000256" key="7">
    <source>
        <dbReference type="ARBA" id="ARBA00022832"/>
    </source>
</evidence>
<feature type="domain" description="3-hydroxyacyl-CoA dehydrogenase C-terminal" evidence="15">
    <location>
        <begin position="506"/>
        <end position="601"/>
    </location>
</feature>
<comment type="similarity">
    <text evidence="5">Belongs to the 3-hydroxyacyl-CoA dehydrogenase family.</text>
</comment>
<keyword evidence="7" id="KW-0276">Fatty acid metabolism</keyword>
<dbReference type="CDD" id="cd06558">
    <property type="entry name" value="crotonase-like"/>
    <property type="match status" value="1"/>
</dbReference>